<reference evidence="1 2" key="1">
    <citation type="submission" date="2015-12" db="EMBL/GenBank/DDBJ databases">
        <authorList>
            <person name="Shamseldin A."/>
            <person name="Moawad H."/>
            <person name="Abd El-Rahim W.M."/>
            <person name="Sadowsky M.J."/>
        </authorList>
    </citation>
    <scope>NUCLEOTIDE SEQUENCE [LARGE SCALE GENOMIC DNA]</scope>
    <source>
        <strain evidence="1 2">D7</strain>
    </source>
</reference>
<accession>A0A126Q550</accession>
<sequence>MDKKLKVKKSQFANNAKACRAVALAAFTGGGLLAVNLPVYAQQSDLSTSSDMVESSLSMSLNAQAITIDDETVFIAVSQFGLNNITNIIQSGNGANLSNVVQNGSNNEALITQLGEGNVVNLLQQNNNNYFEIIQDGFDNVANVNQLGEQSFTVYQIGNEMVINITQYQE</sequence>
<dbReference type="EMBL" id="CP014323">
    <property type="protein sequence ID" value="AMJ99619.1"/>
    <property type="molecule type" value="Genomic_DNA"/>
</dbReference>
<organism evidence="1 2">
    <name type="scientific">Alteromonas macleodii</name>
    <name type="common">Pseudoalteromonas macleodii</name>
    <dbReference type="NCBI Taxonomy" id="28108"/>
    <lineage>
        <taxon>Bacteria</taxon>
        <taxon>Pseudomonadati</taxon>
        <taxon>Pseudomonadota</taxon>
        <taxon>Gammaproteobacteria</taxon>
        <taxon>Alteromonadales</taxon>
        <taxon>Alteromonadaceae</taxon>
        <taxon>Alteromonas/Salinimonas group</taxon>
        <taxon>Alteromonas</taxon>
    </lineage>
</organism>
<dbReference type="OrthoDB" id="6298252at2"/>
<evidence type="ECO:0000313" key="1">
    <source>
        <dbReference type="EMBL" id="AMJ99619.1"/>
    </source>
</evidence>
<proteinExistence type="predicted"/>
<dbReference type="Proteomes" id="UP000063991">
    <property type="component" value="Chromosome"/>
</dbReference>
<name>A0A126Q550_ALTMA</name>
<protein>
    <submittedName>
        <fullName evidence="1">Curlin subunit CsgB</fullName>
    </submittedName>
</protein>
<dbReference type="AlphaFoldDB" id="A0A126Q550"/>
<evidence type="ECO:0000313" key="2">
    <source>
        <dbReference type="Proteomes" id="UP000063991"/>
    </source>
</evidence>
<dbReference type="RefSeq" id="WP_061095854.1">
    <property type="nucleotide sequence ID" value="NZ_CP014323.1"/>
</dbReference>
<gene>
    <name evidence="1" type="ORF">AVL55_16520</name>
</gene>